<keyword evidence="2" id="KW-0808">Transferase</keyword>
<evidence type="ECO:0000313" key="2">
    <source>
        <dbReference type="EMBL" id="OWY91587.1"/>
    </source>
</evidence>
<dbReference type="OrthoDB" id="146242at2759"/>
<accession>A0A225UED2</accession>
<evidence type="ECO:0000256" key="1">
    <source>
        <dbReference type="SAM" id="MobiDB-lite"/>
    </source>
</evidence>
<dbReference type="GO" id="GO:0003964">
    <property type="term" value="F:RNA-directed DNA polymerase activity"/>
    <property type="evidence" value="ECO:0007669"/>
    <property type="project" value="UniProtKB-KW"/>
</dbReference>
<dbReference type="AlphaFoldDB" id="A0A225UED2"/>
<organism evidence="2 3">
    <name type="scientific">Phytophthora megakarya</name>
    <dbReference type="NCBI Taxonomy" id="4795"/>
    <lineage>
        <taxon>Eukaryota</taxon>
        <taxon>Sar</taxon>
        <taxon>Stramenopiles</taxon>
        <taxon>Oomycota</taxon>
        <taxon>Peronosporomycetes</taxon>
        <taxon>Peronosporales</taxon>
        <taxon>Peronosporaceae</taxon>
        <taxon>Phytophthora</taxon>
    </lineage>
</organism>
<name>A0A225UED2_9STRA</name>
<feature type="compositionally biased region" description="Basic and acidic residues" evidence="1">
    <location>
        <begin position="1"/>
        <end position="10"/>
    </location>
</feature>
<dbReference type="EMBL" id="NBNE01019882">
    <property type="protein sequence ID" value="OWY91587.1"/>
    <property type="molecule type" value="Genomic_DNA"/>
</dbReference>
<sequence>MFSAERRRGDNSVSTLGVDTRSNQNRESSTPRRGDNGVSALGVATHCSAERRRGDDKASTPRVDVTSCVDGCKRPALKLACCRAAGLHEAGRDQAGLDDACPRVQEPAGGCPQTRMSAGNIKERSSMAGPGRNASESGIHKKKRRRKYKTLRKSRSGTGTLQGMSAGQTQVATMAVETLNVLTRACTGYLYEKMELENPPTHAS</sequence>
<feature type="compositionally biased region" description="Polar residues" evidence="1">
    <location>
        <begin position="156"/>
        <end position="165"/>
    </location>
</feature>
<feature type="non-terminal residue" evidence="2">
    <location>
        <position position="204"/>
    </location>
</feature>
<evidence type="ECO:0000313" key="3">
    <source>
        <dbReference type="Proteomes" id="UP000198211"/>
    </source>
</evidence>
<feature type="compositionally biased region" description="Polar residues" evidence="1">
    <location>
        <begin position="11"/>
        <end position="28"/>
    </location>
</feature>
<comment type="caution">
    <text evidence="2">The sequence shown here is derived from an EMBL/GenBank/DDBJ whole genome shotgun (WGS) entry which is preliminary data.</text>
</comment>
<feature type="region of interest" description="Disordered" evidence="1">
    <location>
        <begin position="122"/>
        <end position="165"/>
    </location>
</feature>
<protein>
    <submittedName>
        <fullName evidence="2">Reverse transcriptase</fullName>
    </submittedName>
</protein>
<dbReference type="Proteomes" id="UP000198211">
    <property type="component" value="Unassembled WGS sequence"/>
</dbReference>
<reference evidence="3" key="1">
    <citation type="submission" date="2017-03" db="EMBL/GenBank/DDBJ databases">
        <title>Phytopthora megakarya and P. palmivora, two closely related causual agents of cacao black pod achieved similar genome size and gene model numbers by different mechanisms.</title>
        <authorList>
            <person name="Ali S."/>
            <person name="Shao J."/>
            <person name="Larry D.J."/>
            <person name="Kronmiller B."/>
            <person name="Shen D."/>
            <person name="Strem M.D."/>
            <person name="Melnick R.L."/>
            <person name="Guiltinan M.J."/>
            <person name="Tyler B.M."/>
            <person name="Meinhardt L.W."/>
            <person name="Bailey B.A."/>
        </authorList>
    </citation>
    <scope>NUCLEOTIDE SEQUENCE [LARGE SCALE GENOMIC DNA]</scope>
    <source>
        <strain evidence="3">zdho120</strain>
    </source>
</reference>
<gene>
    <name evidence="2" type="ORF">PHMEG_00039765</name>
</gene>
<keyword evidence="2" id="KW-0695">RNA-directed DNA polymerase</keyword>
<keyword evidence="3" id="KW-1185">Reference proteome</keyword>
<feature type="compositionally biased region" description="Basic and acidic residues" evidence="1">
    <location>
        <begin position="48"/>
        <end position="59"/>
    </location>
</feature>
<keyword evidence="2" id="KW-0548">Nucleotidyltransferase</keyword>
<feature type="region of interest" description="Disordered" evidence="1">
    <location>
        <begin position="1"/>
        <end position="65"/>
    </location>
</feature>
<proteinExistence type="predicted"/>
<feature type="compositionally biased region" description="Basic residues" evidence="1">
    <location>
        <begin position="140"/>
        <end position="155"/>
    </location>
</feature>